<evidence type="ECO:0000313" key="9">
    <source>
        <dbReference type="Proteomes" id="UP000295447"/>
    </source>
</evidence>
<sequence length="224" mass="24171">MTKNLKLSLLAVLIFLGVFGAMVAINATTAGRDATDTAATTSVSASTSTPVTRANSHRLSTAADGKVTFVEFLDFECEACRAAFPVIEQLRKEYAGRVTFVVRYFPIQSHFNAERAARAVEAASKQGGFEAMYQKMYATQEDWGEGKTPADDTFRGFARELGLDLAAYDKAYVDPATLQRVDEDVADGTALGVEGTPTFFLNGQKLTPESADDLRKALDDALDG</sequence>
<feature type="chain" id="PRO_5038751002" evidence="6">
    <location>
        <begin position="24"/>
        <end position="224"/>
    </location>
</feature>
<keyword evidence="8" id="KW-0413">Isomerase</keyword>
<comment type="caution">
    <text evidence="8">The sequence shown here is derived from an EMBL/GenBank/DDBJ whole genome shotgun (WGS) entry which is preliminary data.</text>
</comment>
<proteinExistence type="inferred from homology"/>
<evidence type="ECO:0000256" key="4">
    <source>
        <dbReference type="ARBA" id="ARBA00023157"/>
    </source>
</evidence>
<evidence type="ECO:0000256" key="1">
    <source>
        <dbReference type="ARBA" id="ARBA00005791"/>
    </source>
</evidence>
<dbReference type="PROSITE" id="PS51352">
    <property type="entry name" value="THIOREDOXIN_2"/>
    <property type="match status" value="1"/>
</dbReference>
<dbReference type="Gene3D" id="3.40.30.10">
    <property type="entry name" value="Glutaredoxin"/>
    <property type="match status" value="1"/>
</dbReference>
<protein>
    <submittedName>
        <fullName evidence="8">Protein-disulfide isomerase</fullName>
    </submittedName>
</protein>
<evidence type="ECO:0000256" key="5">
    <source>
        <dbReference type="ARBA" id="ARBA00023284"/>
    </source>
</evidence>
<evidence type="ECO:0000256" key="3">
    <source>
        <dbReference type="ARBA" id="ARBA00023002"/>
    </source>
</evidence>
<evidence type="ECO:0000256" key="2">
    <source>
        <dbReference type="ARBA" id="ARBA00022729"/>
    </source>
</evidence>
<dbReference type="InterPro" id="IPR012336">
    <property type="entry name" value="Thioredoxin-like_fold"/>
</dbReference>
<evidence type="ECO:0000259" key="7">
    <source>
        <dbReference type="PROSITE" id="PS51352"/>
    </source>
</evidence>
<keyword evidence="3" id="KW-0560">Oxidoreductase</keyword>
<organism evidence="8 9">
    <name type="scientific">Kribbella kalugense</name>
    <dbReference type="NCBI Taxonomy" id="2512221"/>
    <lineage>
        <taxon>Bacteria</taxon>
        <taxon>Bacillati</taxon>
        <taxon>Actinomycetota</taxon>
        <taxon>Actinomycetes</taxon>
        <taxon>Propionibacteriales</taxon>
        <taxon>Kribbellaceae</taxon>
        <taxon>Kribbella</taxon>
    </lineage>
</organism>
<dbReference type="GO" id="GO:0016491">
    <property type="term" value="F:oxidoreductase activity"/>
    <property type="evidence" value="ECO:0007669"/>
    <property type="project" value="UniProtKB-KW"/>
</dbReference>
<dbReference type="Proteomes" id="UP000295447">
    <property type="component" value="Unassembled WGS sequence"/>
</dbReference>
<dbReference type="EMBL" id="SODF01000001">
    <property type="protein sequence ID" value="TDW24476.1"/>
    <property type="molecule type" value="Genomic_DNA"/>
</dbReference>
<dbReference type="InterPro" id="IPR013766">
    <property type="entry name" value="Thioredoxin_domain"/>
</dbReference>
<dbReference type="PANTHER" id="PTHR13887:SF14">
    <property type="entry name" value="DISULFIDE BOND FORMATION PROTEIN D"/>
    <property type="match status" value="1"/>
</dbReference>
<dbReference type="GO" id="GO:0016853">
    <property type="term" value="F:isomerase activity"/>
    <property type="evidence" value="ECO:0007669"/>
    <property type="project" value="UniProtKB-KW"/>
</dbReference>
<dbReference type="AlphaFoldDB" id="A0A4R8A2N1"/>
<evidence type="ECO:0000313" key="8">
    <source>
        <dbReference type="EMBL" id="TDW24476.1"/>
    </source>
</evidence>
<dbReference type="OrthoDB" id="117402at2"/>
<keyword evidence="4" id="KW-1015">Disulfide bond</keyword>
<gene>
    <name evidence="8" type="ORF">EV650_3356</name>
</gene>
<evidence type="ECO:0000256" key="6">
    <source>
        <dbReference type="SAM" id="SignalP"/>
    </source>
</evidence>
<dbReference type="Pfam" id="PF13462">
    <property type="entry name" value="Thioredoxin_4"/>
    <property type="match status" value="1"/>
</dbReference>
<name>A0A4R8A2N1_9ACTN</name>
<dbReference type="PANTHER" id="PTHR13887">
    <property type="entry name" value="GLUTATHIONE S-TRANSFERASE KAPPA"/>
    <property type="match status" value="1"/>
</dbReference>
<dbReference type="RefSeq" id="WP_134119647.1">
    <property type="nucleotide sequence ID" value="NZ_SODF01000001.1"/>
</dbReference>
<feature type="domain" description="Thioredoxin" evidence="7">
    <location>
        <begin position="28"/>
        <end position="223"/>
    </location>
</feature>
<reference evidence="8 9" key="1">
    <citation type="submission" date="2019-03" db="EMBL/GenBank/DDBJ databases">
        <title>Genomic Encyclopedia of Type Strains, Phase III (KMG-III): the genomes of soil and plant-associated and newly described type strains.</title>
        <authorList>
            <person name="Whitman W."/>
        </authorList>
    </citation>
    <scope>NUCLEOTIDE SEQUENCE [LARGE SCALE GENOMIC DNA]</scope>
    <source>
        <strain evidence="8 9">VKM Ac-2570</strain>
    </source>
</reference>
<keyword evidence="9" id="KW-1185">Reference proteome</keyword>
<keyword evidence="5" id="KW-0676">Redox-active center</keyword>
<feature type="signal peptide" evidence="6">
    <location>
        <begin position="1"/>
        <end position="23"/>
    </location>
</feature>
<accession>A0A4R8A2N1</accession>
<dbReference type="InterPro" id="IPR036249">
    <property type="entry name" value="Thioredoxin-like_sf"/>
</dbReference>
<comment type="similarity">
    <text evidence="1">Belongs to the thioredoxin family. DsbA subfamily.</text>
</comment>
<dbReference type="SUPFAM" id="SSF52833">
    <property type="entry name" value="Thioredoxin-like"/>
    <property type="match status" value="1"/>
</dbReference>
<keyword evidence="2 6" id="KW-0732">Signal</keyword>